<dbReference type="RefSeq" id="WP_089893395.1">
    <property type="nucleotide sequence ID" value="NZ_FOJG01000001.1"/>
</dbReference>
<keyword evidence="5" id="KW-1185">Reference proteome</keyword>
<feature type="modified residue" description="4-aspartylphosphate" evidence="1">
    <location>
        <position position="57"/>
    </location>
</feature>
<dbReference type="Pfam" id="PF04397">
    <property type="entry name" value="LytTR"/>
    <property type="match status" value="1"/>
</dbReference>
<dbReference type="OrthoDB" id="2168082at2"/>
<dbReference type="SMART" id="SM00448">
    <property type="entry name" value="REC"/>
    <property type="match status" value="1"/>
</dbReference>
<reference evidence="5" key="1">
    <citation type="submission" date="2016-10" db="EMBL/GenBank/DDBJ databases">
        <authorList>
            <person name="Varghese N."/>
            <person name="Submissions S."/>
        </authorList>
    </citation>
    <scope>NUCLEOTIDE SEQUENCE [LARGE SCALE GENOMIC DNA]</scope>
    <source>
        <strain evidence="5">DSM 3695</strain>
    </source>
</reference>
<evidence type="ECO:0000313" key="4">
    <source>
        <dbReference type="EMBL" id="SEW31947.1"/>
    </source>
</evidence>
<proteinExistence type="predicted"/>
<keyword evidence="4" id="KW-0238">DNA-binding</keyword>
<feature type="domain" description="HTH LytTR-type" evidence="3">
    <location>
        <begin position="143"/>
        <end position="242"/>
    </location>
</feature>
<dbReference type="STRING" id="29529.SAMN04488122_1819"/>
<evidence type="ECO:0000259" key="3">
    <source>
        <dbReference type="PROSITE" id="PS50930"/>
    </source>
</evidence>
<keyword evidence="1" id="KW-0597">Phosphoprotein</keyword>
<name>A0A1I0QW34_9BACT</name>
<dbReference type="GO" id="GO:0000156">
    <property type="term" value="F:phosphorelay response regulator activity"/>
    <property type="evidence" value="ECO:0007669"/>
    <property type="project" value="InterPro"/>
</dbReference>
<feature type="domain" description="Response regulatory" evidence="2">
    <location>
        <begin position="6"/>
        <end position="117"/>
    </location>
</feature>
<dbReference type="InterPro" id="IPR011006">
    <property type="entry name" value="CheY-like_superfamily"/>
</dbReference>
<dbReference type="GO" id="GO:0003677">
    <property type="term" value="F:DNA binding"/>
    <property type="evidence" value="ECO:0007669"/>
    <property type="project" value="UniProtKB-KW"/>
</dbReference>
<organism evidence="4 5">
    <name type="scientific">Chitinophaga arvensicola</name>
    <dbReference type="NCBI Taxonomy" id="29529"/>
    <lineage>
        <taxon>Bacteria</taxon>
        <taxon>Pseudomonadati</taxon>
        <taxon>Bacteroidota</taxon>
        <taxon>Chitinophagia</taxon>
        <taxon>Chitinophagales</taxon>
        <taxon>Chitinophagaceae</taxon>
        <taxon>Chitinophaga</taxon>
    </lineage>
</organism>
<protein>
    <submittedName>
        <fullName evidence="4">DNA-binding response regulator, LytR/AlgR family</fullName>
    </submittedName>
</protein>
<dbReference type="Gene3D" id="2.40.50.1020">
    <property type="entry name" value="LytTr DNA-binding domain"/>
    <property type="match status" value="1"/>
</dbReference>
<gene>
    <name evidence="4" type="ORF">SAMN04488122_1819</name>
</gene>
<sequence>MDQVITCLVVDDEPFARDLMENYIGRVPYLQPVAFCENAFDAMNELQRQPVDLLFSDIQMPNINGIEMIRSLSNPPFVIFTTASKDHAIAGFELDAVDYLVKPISFERFLKAVNKARGHISQRLVPVVPAEPVRPKTSPANHLFVKDNNKLTKILFEDIYYVEGMKDYIKIVCREKNIITYMRMKAIEDILPPDQFMRIHKSYIVRLQSIKSIMGNTVEVVNGQSVIISKASRQELKRLLGIANYNDDEE</sequence>
<dbReference type="Proteomes" id="UP000199310">
    <property type="component" value="Unassembled WGS sequence"/>
</dbReference>
<dbReference type="Pfam" id="PF00072">
    <property type="entry name" value="Response_reg"/>
    <property type="match status" value="1"/>
</dbReference>
<dbReference type="InterPro" id="IPR046947">
    <property type="entry name" value="LytR-like"/>
</dbReference>
<dbReference type="InterPro" id="IPR001789">
    <property type="entry name" value="Sig_transdc_resp-reg_receiver"/>
</dbReference>
<dbReference type="EMBL" id="FOJG01000001">
    <property type="protein sequence ID" value="SEW31947.1"/>
    <property type="molecule type" value="Genomic_DNA"/>
</dbReference>
<dbReference type="PROSITE" id="PS50110">
    <property type="entry name" value="RESPONSE_REGULATORY"/>
    <property type="match status" value="1"/>
</dbReference>
<evidence type="ECO:0000256" key="1">
    <source>
        <dbReference type="PROSITE-ProRule" id="PRU00169"/>
    </source>
</evidence>
<evidence type="ECO:0000259" key="2">
    <source>
        <dbReference type="PROSITE" id="PS50110"/>
    </source>
</evidence>
<dbReference type="Gene3D" id="3.40.50.2300">
    <property type="match status" value="1"/>
</dbReference>
<accession>A0A1I0QW34</accession>
<evidence type="ECO:0000313" key="5">
    <source>
        <dbReference type="Proteomes" id="UP000199310"/>
    </source>
</evidence>
<dbReference type="AlphaFoldDB" id="A0A1I0QW34"/>
<dbReference type="PANTHER" id="PTHR37299:SF1">
    <property type="entry name" value="STAGE 0 SPORULATION PROTEIN A HOMOLOG"/>
    <property type="match status" value="1"/>
</dbReference>
<dbReference type="SMART" id="SM00850">
    <property type="entry name" value="LytTR"/>
    <property type="match status" value="1"/>
</dbReference>
<dbReference type="PROSITE" id="PS50930">
    <property type="entry name" value="HTH_LYTTR"/>
    <property type="match status" value="1"/>
</dbReference>
<dbReference type="SUPFAM" id="SSF52172">
    <property type="entry name" value="CheY-like"/>
    <property type="match status" value="1"/>
</dbReference>
<dbReference type="InterPro" id="IPR007492">
    <property type="entry name" value="LytTR_DNA-bd_dom"/>
</dbReference>
<dbReference type="PANTHER" id="PTHR37299">
    <property type="entry name" value="TRANSCRIPTIONAL REGULATOR-RELATED"/>
    <property type="match status" value="1"/>
</dbReference>